<dbReference type="AlphaFoldDB" id="A0AAV9HT63"/>
<name>A0AAV9HT63_9PEZI</name>
<dbReference type="CDD" id="cd00067">
    <property type="entry name" value="GAL4"/>
    <property type="match status" value="1"/>
</dbReference>
<sequence length="416" mass="45201">MLSDPFPAVSGSPSPSPSSVPQALSGRAVRASAQAPHKAVRLRLACDACTTAKVKCSKTNPCERCVDNEEECRYSASRRHGKRSRHRKNTDVDSETPLFSPSTSTSGVATPAISIPASRSTTALAGPSPAGGLDGAAILAYTDFTWGDDIDDGGGLRINAGTRSSNATTLSEELEDWLHRDMDMDITFDMDSNGLMHTSHPWTTPPESITSQPHLSSETLSPHTTSIMRASSERLQLSQFQAAQDGHGCEAQALSILQSLHHGPGSDHSDCMSNPSVDRVLVANQAALTRLAPLLTCPCSRNPHIALLHGAILSKIMFWYRVGVTGRGQAEGVAVLPLRPMEIQLGMLDLDTDDQETLQRTVLLRELRKAERILRQFDAYLTRDENATTCRSMAMQRIQEELDSIIREIKHVGQNE</sequence>
<keyword evidence="3" id="KW-0238">DNA-binding</keyword>
<feature type="compositionally biased region" description="Basic residues" evidence="6">
    <location>
        <begin position="76"/>
        <end position="88"/>
    </location>
</feature>
<dbReference type="EMBL" id="MU864969">
    <property type="protein sequence ID" value="KAK4462682.1"/>
    <property type="molecule type" value="Genomic_DNA"/>
</dbReference>
<dbReference type="Proteomes" id="UP001321749">
    <property type="component" value="Unassembled WGS sequence"/>
</dbReference>
<evidence type="ECO:0000256" key="5">
    <source>
        <dbReference type="ARBA" id="ARBA00023242"/>
    </source>
</evidence>
<keyword evidence="1" id="KW-0479">Metal-binding</keyword>
<evidence type="ECO:0000256" key="6">
    <source>
        <dbReference type="SAM" id="MobiDB-lite"/>
    </source>
</evidence>
<evidence type="ECO:0000259" key="7">
    <source>
        <dbReference type="PROSITE" id="PS50048"/>
    </source>
</evidence>
<dbReference type="SMART" id="SM00066">
    <property type="entry name" value="GAL4"/>
    <property type="match status" value="1"/>
</dbReference>
<dbReference type="GO" id="GO:0045122">
    <property type="term" value="P:aflatoxin biosynthetic process"/>
    <property type="evidence" value="ECO:0007669"/>
    <property type="project" value="InterPro"/>
</dbReference>
<dbReference type="InterPro" id="IPR013700">
    <property type="entry name" value="AflR"/>
</dbReference>
<dbReference type="InterPro" id="IPR050675">
    <property type="entry name" value="OAF3"/>
</dbReference>
<evidence type="ECO:0000256" key="1">
    <source>
        <dbReference type="ARBA" id="ARBA00022723"/>
    </source>
</evidence>
<protein>
    <recommendedName>
        <fullName evidence="7">Zn(2)-C6 fungal-type domain-containing protein</fullName>
    </recommendedName>
</protein>
<dbReference type="Pfam" id="PF00172">
    <property type="entry name" value="Zn_clus"/>
    <property type="match status" value="1"/>
</dbReference>
<gene>
    <name evidence="8" type="ORF">QBC42DRAFT_267403</name>
</gene>
<dbReference type="InterPro" id="IPR036864">
    <property type="entry name" value="Zn2-C6_fun-type_DNA-bd_sf"/>
</dbReference>
<proteinExistence type="predicted"/>
<feature type="region of interest" description="Disordered" evidence="6">
    <location>
        <begin position="1"/>
        <end position="29"/>
    </location>
</feature>
<reference evidence="8" key="1">
    <citation type="journal article" date="2023" name="Mol. Phylogenet. Evol.">
        <title>Genome-scale phylogeny and comparative genomics of the fungal order Sordariales.</title>
        <authorList>
            <person name="Hensen N."/>
            <person name="Bonometti L."/>
            <person name="Westerberg I."/>
            <person name="Brannstrom I.O."/>
            <person name="Guillou S."/>
            <person name="Cros-Aarteil S."/>
            <person name="Calhoun S."/>
            <person name="Haridas S."/>
            <person name="Kuo A."/>
            <person name="Mondo S."/>
            <person name="Pangilinan J."/>
            <person name="Riley R."/>
            <person name="LaButti K."/>
            <person name="Andreopoulos B."/>
            <person name="Lipzen A."/>
            <person name="Chen C."/>
            <person name="Yan M."/>
            <person name="Daum C."/>
            <person name="Ng V."/>
            <person name="Clum A."/>
            <person name="Steindorff A."/>
            <person name="Ohm R.A."/>
            <person name="Martin F."/>
            <person name="Silar P."/>
            <person name="Natvig D.O."/>
            <person name="Lalanne C."/>
            <person name="Gautier V."/>
            <person name="Ament-Velasquez S.L."/>
            <person name="Kruys A."/>
            <person name="Hutchinson M.I."/>
            <person name="Powell A.J."/>
            <person name="Barry K."/>
            <person name="Miller A.N."/>
            <person name="Grigoriev I.V."/>
            <person name="Debuchy R."/>
            <person name="Gladieux P."/>
            <person name="Hiltunen Thoren M."/>
            <person name="Johannesson H."/>
        </authorList>
    </citation>
    <scope>NUCLEOTIDE SEQUENCE</scope>
    <source>
        <strain evidence="8">PSN324</strain>
    </source>
</reference>
<reference evidence="8" key="2">
    <citation type="submission" date="2023-06" db="EMBL/GenBank/DDBJ databases">
        <authorList>
            <consortium name="Lawrence Berkeley National Laboratory"/>
            <person name="Mondo S.J."/>
            <person name="Hensen N."/>
            <person name="Bonometti L."/>
            <person name="Westerberg I."/>
            <person name="Brannstrom I.O."/>
            <person name="Guillou S."/>
            <person name="Cros-Aarteil S."/>
            <person name="Calhoun S."/>
            <person name="Haridas S."/>
            <person name="Kuo A."/>
            <person name="Pangilinan J."/>
            <person name="Riley R."/>
            <person name="Labutti K."/>
            <person name="Andreopoulos B."/>
            <person name="Lipzen A."/>
            <person name="Chen C."/>
            <person name="Yanf M."/>
            <person name="Daum C."/>
            <person name="Ng V."/>
            <person name="Clum A."/>
            <person name="Steindorff A."/>
            <person name="Ohm R."/>
            <person name="Martin F."/>
            <person name="Silar P."/>
            <person name="Natvig D."/>
            <person name="Lalanne C."/>
            <person name="Gautier V."/>
            <person name="Ament-Velasquez S.L."/>
            <person name="Kruys A."/>
            <person name="Hutchinson M.I."/>
            <person name="Powell A.J."/>
            <person name="Barry K."/>
            <person name="Miller A.N."/>
            <person name="Grigoriev I.V."/>
            <person name="Debuchy R."/>
            <person name="Gladieux P."/>
            <person name="Thoren M.H."/>
            <person name="Johannesson H."/>
        </authorList>
    </citation>
    <scope>NUCLEOTIDE SEQUENCE</scope>
    <source>
        <strain evidence="8">PSN324</strain>
    </source>
</reference>
<keyword evidence="2" id="KW-0805">Transcription regulation</keyword>
<dbReference type="Pfam" id="PF08493">
    <property type="entry name" value="AflR"/>
    <property type="match status" value="1"/>
</dbReference>
<keyword evidence="4" id="KW-0804">Transcription</keyword>
<evidence type="ECO:0000256" key="2">
    <source>
        <dbReference type="ARBA" id="ARBA00023015"/>
    </source>
</evidence>
<feature type="compositionally biased region" description="Polar residues" evidence="6">
    <location>
        <begin position="97"/>
        <end position="108"/>
    </location>
</feature>
<dbReference type="PROSITE" id="PS50048">
    <property type="entry name" value="ZN2_CY6_FUNGAL_2"/>
    <property type="match status" value="1"/>
</dbReference>
<dbReference type="GO" id="GO:0003677">
    <property type="term" value="F:DNA binding"/>
    <property type="evidence" value="ECO:0007669"/>
    <property type="project" value="UniProtKB-KW"/>
</dbReference>
<dbReference type="GO" id="GO:0008270">
    <property type="term" value="F:zinc ion binding"/>
    <property type="evidence" value="ECO:0007669"/>
    <property type="project" value="InterPro"/>
</dbReference>
<dbReference type="GO" id="GO:0000981">
    <property type="term" value="F:DNA-binding transcription factor activity, RNA polymerase II-specific"/>
    <property type="evidence" value="ECO:0007669"/>
    <property type="project" value="InterPro"/>
</dbReference>
<comment type="caution">
    <text evidence="8">The sequence shown here is derived from an EMBL/GenBank/DDBJ whole genome shotgun (WGS) entry which is preliminary data.</text>
</comment>
<evidence type="ECO:0000256" key="4">
    <source>
        <dbReference type="ARBA" id="ARBA00023163"/>
    </source>
</evidence>
<accession>A0AAV9HT63</accession>
<dbReference type="SUPFAM" id="SSF57701">
    <property type="entry name" value="Zn2/Cys6 DNA-binding domain"/>
    <property type="match status" value="1"/>
</dbReference>
<feature type="domain" description="Zn(2)-C6 fungal-type" evidence="7">
    <location>
        <begin position="45"/>
        <end position="74"/>
    </location>
</feature>
<keyword evidence="5" id="KW-0539">Nucleus</keyword>
<organism evidence="8 9">
    <name type="scientific">Cladorrhinum samala</name>
    <dbReference type="NCBI Taxonomy" id="585594"/>
    <lineage>
        <taxon>Eukaryota</taxon>
        <taxon>Fungi</taxon>
        <taxon>Dikarya</taxon>
        <taxon>Ascomycota</taxon>
        <taxon>Pezizomycotina</taxon>
        <taxon>Sordariomycetes</taxon>
        <taxon>Sordariomycetidae</taxon>
        <taxon>Sordariales</taxon>
        <taxon>Podosporaceae</taxon>
        <taxon>Cladorrhinum</taxon>
    </lineage>
</organism>
<dbReference type="InterPro" id="IPR001138">
    <property type="entry name" value="Zn2Cys6_DnaBD"/>
</dbReference>
<feature type="region of interest" description="Disordered" evidence="6">
    <location>
        <begin position="73"/>
        <end position="110"/>
    </location>
</feature>
<dbReference type="PANTHER" id="PTHR31069:SF32">
    <property type="entry name" value="ARGININE METABOLISM REGULATION PROTEIN II"/>
    <property type="match status" value="1"/>
</dbReference>
<dbReference type="GO" id="GO:0005634">
    <property type="term" value="C:nucleus"/>
    <property type="evidence" value="ECO:0007669"/>
    <property type="project" value="InterPro"/>
</dbReference>
<evidence type="ECO:0000313" key="9">
    <source>
        <dbReference type="Proteomes" id="UP001321749"/>
    </source>
</evidence>
<evidence type="ECO:0000313" key="8">
    <source>
        <dbReference type="EMBL" id="KAK4462682.1"/>
    </source>
</evidence>
<evidence type="ECO:0000256" key="3">
    <source>
        <dbReference type="ARBA" id="ARBA00023125"/>
    </source>
</evidence>
<dbReference type="PANTHER" id="PTHR31069">
    <property type="entry name" value="OLEATE-ACTIVATED TRANSCRIPTION FACTOR 1-RELATED"/>
    <property type="match status" value="1"/>
</dbReference>
<feature type="compositionally biased region" description="Low complexity" evidence="6">
    <location>
        <begin position="1"/>
        <end position="21"/>
    </location>
</feature>
<dbReference type="PROSITE" id="PS00463">
    <property type="entry name" value="ZN2_CY6_FUNGAL_1"/>
    <property type="match status" value="1"/>
</dbReference>
<keyword evidence="9" id="KW-1185">Reference proteome</keyword>
<dbReference type="Gene3D" id="4.10.240.10">
    <property type="entry name" value="Zn(2)-C6 fungal-type DNA-binding domain"/>
    <property type="match status" value="1"/>
</dbReference>